<evidence type="ECO:0000256" key="1">
    <source>
        <dbReference type="ARBA" id="ARBA00022737"/>
    </source>
</evidence>
<protein>
    <submittedName>
        <fullName evidence="6">ATPase components of ABC transporters with duplicated ATPase domains</fullName>
    </submittedName>
</protein>
<dbReference type="PANTHER" id="PTHR19211:SF14">
    <property type="entry name" value="ATP-BINDING CASSETTE SUB-FAMILY F MEMBER 1"/>
    <property type="match status" value="1"/>
</dbReference>
<dbReference type="PROSITE" id="PS50893">
    <property type="entry name" value="ABC_TRANSPORTER_2"/>
    <property type="match status" value="2"/>
</dbReference>
<dbReference type="PROSITE" id="PS00211">
    <property type="entry name" value="ABC_TRANSPORTER_1"/>
    <property type="match status" value="2"/>
</dbReference>
<feature type="coiled-coil region" evidence="4">
    <location>
        <begin position="260"/>
        <end position="304"/>
    </location>
</feature>
<organism evidence="6 7">
    <name type="scientific">Ornithinimicrobium cerasi</name>
    <dbReference type="NCBI Taxonomy" id="2248773"/>
    <lineage>
        <taxon>Bacteria</taxon>
        <taxon>Bacillati</taxon>
        <taxon>Actinomycetota</taxon>
        <taxon>Actinomycetes</taxon>
        <taxon>Micrococcales</taxon>
        <taxon>Ornithinimicrobiaceae</taxon>
        <taxon>Ornithinimicrobium</taxon>
    </lineage>
</organism>
<feature type="domain" description="ABC transporter" evidence="5">
    <location>
        <begin position="326"/>
        <end position="532"/>
    </location>
</feature>
<dbReference type="InterPro" id="IPR027417">
    <property type="entry name" value="P-loop_NTPase"/>
</dbReference>
<dbReference type="PANTHER" id="PTHR19211">
    <property type="entry name" value="ATP-BINDING TRANSPORT PROTEIN-RELATED"/>
    <property type="match status" value="1"/>
</dbReference>
<keyword evidence="1" id="KW-0677">Repeat</keyword>
<proteinExistence type="predicted"/>
<evidence type="ECO:0000256" key="2">
    <source>
        <dbReference type="ARBA" id="ARBA00022741"/>
    </source>
</evidence>
<dbReference type="FunFam" id="3.40.50.300:FF:000597">
    <property type="entry name" value="ABC transporter ATP-binding protein"/>
    <property type="match status" value="1"/>
</dbReference>
<gene>
    <name evidence="6" type="ORF">SAMN05421879_103180</name>
</gene>
<dbReference type="EMBL" id="OBQK01000003">
    <property type="protein sequence ID" value="SOC54496.1"/>
    <property type="molecule type" value="Genomic_DNA"/>
</dbReference>
<dbReference type="InterPro" id="IPR050611">
    <property type="entry name" value="ABCF"/>
</dbReference>
<dbReference type="Gene3D" id="3.40.50.300">
    <property type="entry name" value="P-loop containing nucleotide triphosphate hydrolases"/>
    <property type="match status" value="2"/>
</dbReference>
<dbReference type="Proteomes" id="UP000219688">
    <property type="component" value="Unassembled WGS sequence"/>
</dbReference>
<evidence type="ECO:0000313" key="7">
    <source>
        <dbReference type="Proteomes" id="UP000219688"/>
    </source>
</evidence>
<evidence type="ECO:0000259" key="5">
    <source>
        <dbReference type="PROSITE" id="PS50893"/>
    </source>
</evidence>
<dbReference type="InterPro" id="IPR017871">
    <property type="entry name" value="ABC_transporter-like_CS"/>
</dbReference>
<accession>A0A285VMP7</accession>
<keyword evidence="3" id="KW-0067">ATP-binding</keyword>
<keyword evidence="2" id="KW-0547">Nucleotide-binding</keyword>
<keyword evidence="4" id="KW-0175">Coiled coil</keyword>
<evidence type="ECO:0000256" key="3">
    <source>
        <dbReference type="ARBA" id="ARBA00022840"/>
    </source>
</evidence>
<dbReference type="STRING" id="1122622.GCA_000421185_02114"/>
<dbReference type="Pfam" id="PF00005">
    <property type="entry name" value="ABC_tran"/>
    <property type="match status" value="2"/>
</dbReference>
<dbReference type="SUPFAM" id="SSF52540">
    <property type="entry name" value="P-loop containing nucleoside triphosphate hydrolases"/>
    <property type="match status" value="2"/>
</dbReference>
<dbReference type="RefSeq" id="WP_097187524.1">
    <property type="nucleotide sequence ID" value="NZ_OBQK01000003.1"/>
</dbReference>
<keyword evidence="7" id="KW-1185">Reference proteome</keyword>
<evidence type="ECO:0000256" key="4">
    <source>
        <dbReference type="SAM" id="Coils"/>
    </source>
</evidence>
<dbReference type="InterPro" id="IPR003593">
    <property type="entry name" value="AAA+_ATPase"/>
</dbReference>
<reference evidence="7" key="1">
    <citation type="submission" date="2017-08" db="EMBL/GenBank/DDBJ databases">
        <authorList>
            <person name="Varghese N."/>
            <person name="Submissions S."/>
        </authorList>
    </citation>
    <scope>NUCLEOTIDE SEQUENCE [LARGE SCALE GENOMIC DNA]</scope>
    <source>
        <strain evidence="7">USBA17B2</strain>
    </source>
</reference>
<dbReference type="FunFam" id="3.40.50.300:FF:000944">
    <property type="entry name" value="Macrolide ABC transporter ATP-binding protein"/>
    <property type="match status" value="1"/>
</dbReference>
<evidence type="ECO:0000313" key="6">
    <source>
        <dbReference type="EMBL" id="SOC54496.1"/>
    </source>
</evidence>
<dbReference type="AlphaFoldDB" id="A0A285VMP7"/>
<name>A0A285VMP7_9MICO</name>
<dbReference type="InterPro" id="IPR032781">
    <property type="entry name" value="ABC_tran_Xtn"/>
</dbReference>
<dbReference type="Pfam" id="PF12848">
    <property type="entry name" value="ABC_tran_Xtn"/>
    <property type="match status" value="1"/>
</dbReference>
<dbReference type="SMART" id="SM00382">
    <property type="entry name" value="AAA"/>
    <property type="match status" value="2"/>
</dbReference>
<dbReference type="GO" id="GO:0005524">
    <property type="term" value="F:ATP binding"/>
    <property type="evidence" value="ECO:0007669"/>
    <property type="project" value="UniProtKB-KW"/>
</dbReference>
<dbReference type="GO" id="GO:0016887">
    <property type="term" value="F:ATP hydrolysis activity"/>
    <property type="evidence" value="ECO:0007669"/>
    <property type="project" value="InterPro"/>
</dbReference>
<dbReference type="InterPro" id="IPR003439">
    <property type="entry name" value="ABC_transporter-like_ATP-bd"/>
</dbReference>
<dbReference type="CDD" id="cd03221">
    <property type="entry name" value="ABCF_EF-3"/>
    <property type="match status" value="2"/>
</dbReference>
<feature type="domain" description="ABC transporter" evidence="5">
    <location>
        <begin position="2"/>
        <end position="255"/>
    </location>
</feature>
<sequence length="532" mass="57714">MITASGVEIRVGPRLLMDDVTFRVGPGDRVGLVGRNGAGKTTLTTILAGYGDPSGGAITRTGEVGYLPQDPRTGDLDVLGRDRILSARGLDAVIRGMRATEVTMASGDVEERDRAMRRYSRLEAEFTAKGGYAAEAEAASIASSLGLPDRVLEQELRTLSGGQRRRIELARILFSGAETLLLDEPTNHLDADSVVWLRDHLRAYSGGLLIISHDVDLIETVVNKVFYLDANRQTMDVYNMGWKAYLAQREADERRRHRERANTEKKAAALMAQADKMRAKATKAVAAQNMARRAERMLAGLEGERQSDKVARLRFPTPAACGKTPLQAEGLSRSYGSLEIFTDVDLSIDRGSRVVVLGLNGAGKTTLLRLLSGIDRPDTGEVIAGHGLKLGYYAQEHETLDVGRTVLENMKTAAPELDETQTRKVLGSFLFSGDDVDKPAAVLSGGEKTRLALATLVVSAANVLLLDEPTNNLDPASREEILAGLRSYEGAVVLVSHDEGAVRALEPERVLLLPDGVEDLWGRDYEDLISLA</sequence>